<sequence length="173" mass="19511">MVTPETAGMWERGMHPSIIRGIFPARRSTPIPLKATRIRLATRKSWLRMQANMAATSSLVSIAWTTLDVSLIISLDSFPGKAVSRVDDGADTQRMYHAAYISPHALFAEAFKDNLSNEERVKRPHERVDEGANLREIVQGRILHLTNIQTLSDTFIDSVAQRSVLLERRMLDD</sequence>
<protein>
    <submittedName>
        <fullName evidence="1">Uncharacterized protein</fullName>
    </submittedName>
</protein>
<reference evidence="1" key="2">
    <citation type="journal article" date="2022" name="New Phytol.">
        <title>Evolutionary transition to the ectomycorrhizal habit in the genomes of a hyperdiverse lineage of mushroom-forming fungi.</title>
        <authorList>
            <person name="Looney B."/>
            <person name="Miyauchi S."/>
            <person name="Morin E."/>
            <person name="Drula E."/>
            <person name="Courty P.E."/>
            <person name="Kohler A."/>
            <person name="Kuo A."/>
            <person name="LaButti K."/>
            <person name="Pangilinan J."/>
            <person name="Lipzen A."/>
            <person name="Riley R."/>
            <person name="Andreopoulos W."/>
            <person name="He G."/>
            <person name="Johnson J."/>
            <person name="Nolan M."/>
            <person name="Tritt A."/>
            <person name="Barry K.W."/>
            <person name="Grigoriev I.V."/>
            <person name="Nagy L.G."/>
            <person name="Hibbett D."/>
            <person name="Henrissat B."/>
            <person name="Matheny P.B."/>
            <person name="Labbe J."/>
            <person name="Martin F.M."/>
        </authorList>
    </citation>
    <scope>NUCLEOTIDE SEQUENCE</scope>
    <source>
        <strain evidence="1">HHB10654</strain>
    </source>
</reference>
<comment type="caution">
    <text evidence="1">The sequence shown here is derived from an EMBL/GenBank/DDBJ whole genome shotgun (WGS) entry which is preliminary data.</text>
</comment>
<evidence type="ECO:0000313" key="2">
    <source>
        <dbReference type="Proteomes" id="UP000814140"/>
    </source>
</evidence>
<name>A0ACB8SFX7_9AGAM</name>
<dbReference type="EMBL" id="MU277385">
    <property type="protein sequence ID" value="KAI0054591.1"/>
    <property type="molecule type" value="Genomic_DNA"/>
</dbReference>
<organism evidence="1 2">
    <name type="scientific">Artomyces pyxidatus</name>
    <dbReference type="NCBI Taxonomy" id="48021"/>
    <lineage>
        <taxon>Eukaryota</taxon>
        <taxon>Fungi</taxon>
        <taxon>Dikarya</taxon>
        <taxon>Basidiomycota</taxon>
        <taxon>Agaricomycotina</taxon>
        <taxon>Agaricomycetes</taxon>
        <taxon>Russulales</taxon>
        <taxon>Auriscalpiaceae</taxon>
        <taxon>Artomyces</taxon>
    </lineage>
</organism>
<gene>
    <name evidence="1" type="ORF">BV25DRAFT_1843552</name>
</gene>
<accession>A0ACB8SFX7</accession>
<reference evidence="1" key="1">
    <citation type="submission" date="2021-03" db="EMBL/GenBank/DDBJ databases">
        <authorList>
            <consortium name="DOE Joint Genome Institute"/>
            <person name="Ahrendt S."/>
            <person name="Looney B.P."/>
            <person name="Miyauchi S."/>
            <person name="Morin E."/>
            <person name="Drula E."/>
            <person name="Courty P.E."/>
            <person name="Chicoki N."/>
            <person name="Fauchery L."/>
            <person name="Kohler A."/>
            <person name="Kuo A."/>
            <person name="Labutti K."/>
            <person name="Pangilinan J."/>
            <person name="Lipzen A."/>
            <person name="Riley R."/>
            <person name="Andreopoulos W."/>
            <person name="He G."/>
            <person name="Johnson J."/>
            <person name="Barry K.W."/>
            <person name="Grigoriev I.V."/>
            <person name="Nagy L."/>
            <person name="Hibbett D."/>
            <person name="Henrissat B."/>
            <person name="Matheny P.B."/>
            <person name="Labbe J."/>
            <person name="Martin F."/>
        </authorList>
    </citation>
    <scope>NUCLEOTIDE SEQUENCE</scope>
    <source>
        <strain evidence="1">HHB10654</strain>
    </source>
</reference>
<evidence type="ECO:0000313" key="1">
    <source>
        <dbReference type="EMBL" id="KAI0054591.1"/>
    </source>
</evidence>
<dbReference type="Proteomes" id="UP000814140">
    <property type="component" value="Unassembled WGS sequence"/>
</dbReference>
<keyword evidence="2" id="KW-1185">Reference proteome</keyword>
<proteinExistence type="predicted"/>